<dbReference type="AlphaFoldDB" id="A0A9W9EW86"/>
<reference evidence="4" key="1">
    <citation type="submission" date="2022-11" db="EMBL/GenBank/DDBJ databases">
        <authorList>
            <person name="Petersen C."/>
        </authorList>
    </citation>
    <scope>NUCLEOTIDE SEQUENCE</scope>
    <source>
        <strain evidence="4">IBT 30761</strain>
    </source>
</reference>
<sequence>MTNASASTSMPRSPETPASYEPQSNPAHPHIHSFTSTLDVSIMSAFSSVRPTLRLASAARSARPFSSSAARSVARMIITGRLGAEPELQATSTGQDIIKYSVGTTTGSRDKQQTSWFRIASFLPEGPQRDYILSLPKGTLVYLEGDASIRSYEDQEGRKQTSLNIVQRHLDVLKRGNSESESQ</sequence>
<dbReference type="PANTHER" id="PTHR10302:SF0">
    <property type="entry name" value="SINGLE-STRANDED DNA-BINDING PROTEIN, MITOCHONDRIAL"/>
    <property type="match status" value="1"/>
</dbReference>
<dbReference type="GO" id="GO:0042645">
    <property type="term" value="C:mitochondrial nucleoid"/>
    <property type="evidence" value="ECO:0007669"/>
    <property type="project" value="TreeGrafter"/>
</dbReference>
<dbReference type="RefSeq" id="XP_056471120.1">
    <property type="nucleotide sequence ID" value="XM_056620314.1"/>
</dbReference>
<feature type="region of interest" description="Disordered" evidence="3">
    <location>
        <begin position="1"/>
        <end position="32"/>
    </location>
</feature>
<dbReference type="Gene3D" id="2.40.50.140">
    <property type="entry name" value="Nucleic acid-binding proteins"/>
    <property type="match status" value="1"/>
</dbReference>
<evidence type="ECO:0000313" key="5">
    <source>
        <dbReference type="Proteomes" id="UP001149074"/>
    </source>
</evidence>
<proteinExistence type="predicted"/>
<dbReference type="CDD" id="cd04496">
    <property type="entry name" value="SSB_OBF"/>
    <property type="match status" value="1"/>
</dbReference>
<dbReference type="EMBL" id="JAPQKI010000009">
    <property type="protein sequence ID" value="KAJ5089138.1"/>
    <property type="molecule type" value="Genomic_DNA"/>
</dbReference>
<dbReference type="NCBIfam" id="TIGR00621">
    <property type="entry name" value="ssb"/>
    <property type="match status" value="1"/>
</dbReference>
<accession>A0A9W9EW86</accession>
<comment type="caution">
    <text evidence="4">The sequence shown here is derived from an EMBL/GenBank/DDBJ whole genome shotgun (WGS) entry which is preliminary data.</text>
</comment>
<name>A0A9W9EW86_9EURO</name>
<dbReference type="InterPro" id="IPR011344">
    <property type="entry name" value="ssDNA-bd"/>
</dbReference>
<dbReference type="GO" id="GO:0003697">
    <property type="term" value="F:single-stranded DNA binding"/>
    <property type="evidence" value="ECO:0007669"/>
    <property type="project" value="InterPro"/>
</dbReference>
<keyword evidence="5" id="KW-1185">Reference proteome</keyword>
<dbReference type="InterPro" id="IPR012340">
    <property type="entry name" value="NA-bd_OB-fold"/>
</dbReference>
<dbReference type="PANTHER" id="PTHR10302">
    <property type="entry name" value="SINGLE-STRANDED DNA-BINDING PROTEIN"/>
    <property type="match status" value="1"/>
</dbReference>
<dbReference type="GO" id="GO:0006264">
    <property type="term" value="P:mitochondrial DNA replication"/>
    <property type="evidence" value="ECO:0007669"/>
    <property type="project" value="TreeGrafter"/>
</dbReference>
<evidence type="ECO:0000256" key="2">
    <source>
        <dbReference type="PROSITE-ProRule" id="PRU00252"/>
    </source>
</evidence>
<dbReference type="Proteomes" id="UP001149074">
    <property type="component" value="Unassembled WGS sequence"/>
</dbReference>
<reference evidence="4" key="2">
    <citation type="journal article" date="2023" name="IMA Fungus">
        <title>Comparative genomic study of the Penicillium genus elucidates a diverse pangenome and 15 lateral gene transfer events.</title>
        <authorList>
            <person name="Petersen C."/>
            <person name="Sorensen T."/>
            <person name="Nielsen M.R."/>
            <person name="Sondergaard T.E."/>
            <person name="Sorensen J.L."/>
            <person name="Fitzpatrick D.A."/>
            <person name="Frisvad J.C."/>
            <person name="Nielsen K.L."/>
        </authorList>
    </citation>
    <scope>NUCLEOTIDE SEQUENCE</scope>
    <source>
        <strain evidence="4">IBT 30761</strain>
    </source>
</reference>
<dbReference type="Pfam" id="PF00436">
    <property type="entry name" value="SSB"/>
    <property type="match status" value="1"/>
</dbReference>
<keyword evidence="1 2" id="KW-0238">DNA-binding</keyword>
<dbReference type="FunFam" id="2.40.50.140:FF:000388">
    <property type="entry name" value="SsDNA binding protein, putative"/>
    <property type="match status" value="1"/>
</dbReference>
<protein>
    <submittedName>
        <fullName evidence="4">SsDNA binding protein</fullName>
    </submittedName>
</protein>
<dbReference type="InterPro" id="IPR000424">
    <property type="entry name" value="Primosome_PriB/ssb"/>
</dbReference>
<feature type="compositionally biased region" description="Polar residues" evidence="3">
    <location>
        <begin position="1"/>
        <end position="11"/>
    </location>
</feature>
<dbReference type="PROSITE" id="PS50935">
    <property type="entry name" value="SSB"/>
    <property type="match status" value="1"/>
</dbReference>
<dbReference type="GeneID" id="81359293"/>
<dbReference type="OrthoDB" id="1078367at2759"/>
<gene>
    <name evidence="4" type="ORF">N7532_007822</name>
</gene>
<evidence type="ECO:0000313" key="4">
    <source>
        <dbReference type="EMBL" id="KAJ5089138.1"/>
    </source>
</evidence>
<evidence type="ECO:0000256" key="3">
    <source>
        <dbReference type="SAM" id="MobiDB-lite"/>
    </source>
</evidence>
<dbReference type="SUPFAM" id="SSF50249">
    <property type="entry name" value="Nucleic acid-binding proteins"/>
    <property type="match status" value="1"/>
</dbReference>
<organism evidence="4 5">
    <name type="scientific">Penicillium argentinense</name>
    <dbReference type="NCBI Taxonomy" id="1131581"/>
    <lineage>
        <taxon>Eukaryota</taxon>
        <taxon>Fungi</taxon>
        <taxon>Dikarya</taxon>
        <taxon>Ascomycota</taxon>
        <taxon>Pezizomycotina</taxon>
        <taxon>Eurotiomycetes</taxon>
        <taxon>Eurotiomycetidae</taxon>
        <taxon>Eurotiales</taxon>
        <taxon>Aspergillaceae</taxon>
        <taxon>Penicillium</taxon>
    </lineage>
</organism>
<evidence type="ECO:0000256" key="1">
    <source>
        <dbReference type="ARBA" id="ARBA00023125"/>
    </source>
</evidence>